<evidence type="ECO:0000313" key="2">
    <source>
        <dbReference type="Proteomes" id="UP000828048"/>
    </source>
</evidence>
<accession>A0ACB7X3M7</accession>
<reference evidence="1 2" key="1">
    <citation type="journal article" date="2021" name="Hortic Res">
        <title>High-quality reference genome and annotation aids understanding of berry development for evergreen blueberry (Vaccinium darrowii).</title>
        <authorList>
            <person name="Yu J."/>
            <person name="Hulse-Kemp A.M."/>
            <person name="Babiker E."/>
            <person name="Staton M."/>
        </authorList>
    </citation>
    <scope>NUCLEOTIDE SEQUENCE [LARGE SCALE GENOMIC DNA]</scope>
    <source>
        <strain evidence="2">cv. NJ 8807/NJ 8810</strain>
        <tissue evidence="1">Young leaf</tissue>
    </source>
</reference>
<evidence type="ECO:0000313" key="1">
    <source>
        <dbReference type="EMBL" id="KAH7835293.1"/>
    </source>
</evidence>
<sequence>MAAPSNNLWVENQSNVLKDSDLKNLFSKYGNVHSVTTPNPLSNYAFVYFNRIEDAMPAVKGPRGSVLHGKEIQIDFAKPDQKPHSAGDGANEGKSKVKDDKNQQYRQQKQQQSSNPAGQGSATPKQGLHQLALSILWRTNQNGQPSNVLWIGYPPSVCVEEQMLHNAMMFGEVEIIRSFPSHDYSRVEFRSVDGAWRGKEGLQCRLLNDPRILFMYSTSNVGCPKYSLMNHHMHSMISA</sequence>
<keyword evidence="2" id="KW-1185">Reference proteome</keyword>
<organism evidence="1 2">
    <name type="scientific">Vaccinium darrowii</name>
    <dbReference type="NCBI Taxonomy" id="229202"/>
    <lineage>
        <taxon>Eukaryota</taxon>
        <taxon>Viridiplantae</taxon>
        <taxon>Streptophyta</taxon>
        <taxon>Embryophyta</taxon>
        <taxon>Tracheophyta</taxon>
        <taxon>Spermatophyta</taxon>
        <taxon>Magnoliopsida</taxon>
        <taxon>eudicotyledons</taxon>
        <taxon>Gunneridae</taxon>
        <taxon>Pentapetalae</taxon>
        <taxon>asterids</taxon>
        <taxon>Ericales</taxon>
        <taxon>Ericaceae</taxon>
        <taxon>Vaccinioideae</taxon>
        <taxon>Vaccinieae</taxon>
        <taxon>Vaccinium</taxon>
    </lineage>
</organism>
<dbReference type="EMBL" id="CM037152">
    <property type="protein sequence ID" value="KAH7835293.1"/>
    <property type="molecule type" value="Genomic_DNA"/>
</dbReference>
<name>A0ACB7X3M7_9ERIC</name>
<dbReference type="Proteomes" id="UP000828048">
    <property type="component" value="Chromosome 2"/>
</dbReference>
<protein>
    <submittedName>
        <fullName evidence="1">Uncharacterized protein</fullName>
    </submittedName>
</protein>
<proteinExistence type="predicted"/>
<comment type="caution">
    <text evidence="1">The sequence shown here is derived from an EMBL/GenBank/DDBJ whole genome shotgun (WGS) entry which is preliminary data.</text>
</comment>
<gene>
    <name evidence="1" type="ORF">Vadar_024797</name>
</gene>